<dbReference type="Pfam" id="PF22816">
    <property type="entry name" value="CatAgl_D2"/>
    <property type="match status" value="1"/>
</dbReference>
<feature type="domain" description="SLH" evidence="2">
    <location>
        <begin position="1817"/>
        <end position="1880"/>
    </location>
</feature>
<feature type="domain" description="CBM6" evidence="1">
    <location>
        <begin position="693"/>
        <end position="840"/>
    </location>
</feature>
<dbReference type="Pfam" id="PF00395">
    <property type="entry name" value="SLH"/>
    <property type="match status" value="3"/>
</dbReference>
<feature type="domain" description="SLH" evidence="2">
    <location>
        <begin position="1752"/>
        <end position="1811"/>
    </location>
</feature>
<dbReference type="CDD" id="cd14490">
    <property type="entry name" value="CBM6-CBM35-CBM36_like_1"/>
    <property type="match status" value="1"/>
</dbReference>
<evidence type="ECO:0000259" key="1">
    <source>
        <dbReference type="PROSITE" id="PS51175"/>
    </source>
</evidence>
<dbReference type="InterPro" id="IPR001119">
    <property type="entry name" value="SLH_dom"/>
</dbReference>
<evidence type="ECO:0000313" key="4">
    <source>
        <dbReference type="Proteomes" id="UP001153387"/>
    </source>
</evidence>
<dbReference type="PROSITE" id="PS51175">
    <property type="entry name" value="CBM6"/>
    <property type="match status" value="1"/>
</dbReference>
<reference evidence="3 4" key="1">
    <citation type="submission" date="2022-10" db="EMBL/GenBank/DDBJ databases">
        <title>Comparative genomic analysis of Cohnella hashimotonis sp. nov., isolated from the International Space Station.</title>
        <authorList>
            <person name="Simpson A."/>
            <person name="Venkateswaran K."/>
        </authorList>
    </citation>
    <scope>NUCLEOTIDE SEQUENCE [LARGE SCALE GENOMIC DNA]</scope>
    <source>
        <strain evidence="3 4">DSM 18997</strain>
    </source>
</reference>
<proteinExistence type="predicted"/>
<dbReference type="GO" id="GO:0030246">
    <property type="term" value="F:carbohydrate binding"/>
    <property type="evidence" value="ECO:0007669"/>
    <property type="project" value="InterPro"/>
</dbReference>
<organism evidence="3 4">
    <name type="scientific">Cohnella ginsengisoli</name>
    <dbReference type="NCBI Taxonomy" id="425004"/>
    <lineage>
        <taxon>Bacteria</taxon>
        <taxon>Bacillati</taxon>
        <taxon>Bacillota</taxon>
        <taxon>Bacilli</taxon>
        <taxon>Bacillales</taxon>
        <taxon>Paenibacillaceae</taxon>
        <taxon>Cohnella</taxon>
    </lineage>
</organism>
<keyword evidence="4" id="KW-1185">Reference proteome</keyword>
<sequence>MHGALAAGRENDPAYQWIVEDQDGKKRIRNAATGSYLASGDPLAVSPAASVTSAVYQWQLAPSEMYDDYVNIAAADGSGLLLLQDGVLRAGASDPDADAAQWLLEDPSARTDGSPQYVRIQNEWKPFVWYEDDGGDLKYGNPRSDGRDQWLIEKYQGRKRIKNRATGHYVNLQDMTAGHIRVTDVSDDWTSAVWVVESLAGGAKLIYNVADRVKNQEVQKLVNLQNLNKYAEYAEINRNWGSPHWTLIPVDDAGPAHLRLTNKQGQSLYEETDGEAAGKVRYANLPDSDMRAVWYVEDAGSGAKRLKNVETGHYIAMENMAGHESEDAPNLPLGTEAVVYESWGSAKWYLEAASDSGYTAIRSGWAGHYIYTDGAGGTKVSKTVKSGGGDFTDDALFKAEPVKLKPEAPEGYIRIQNEANGQYLYENRSGVVLYGSIAENNGFGHWRLVQQDGATRIENRATGHRMTLTPDYRYIESLPAADTADAAANWSIEASAASAGKWLIRNLAAGYDDEYVHTDNAAGYAERGLVPLSFGTARWSFAAAPADYVTPDDGGAANTVTATPIFDDTAYTRIGSGGGWLADRDGAIALANESGAAAQWLLQDFNGRKLLQNRASGRLLALDQAGQPIAAAEGTRGQASSQWEAVETQGLLELRSAADRAGLLLHADGAAEYGKAADAVQGRWIYERVPGDVVYEAENAFMGGGVAAHHELAGYTGDGYDSGWVGVTESANGASGTSGTSDSGGSAHAKLTFTVNAQAAGDYDAVVRYAAPGASAASTLDVAVNGLSAASLSLPQTGAGWSTAALRLTLRQGLNTIALQPTEGAAAPAVALAVDSLTLKNSVAPAYRGATTPFTTYEAEDAETNGELLRASRAYYDPASEASGRQAVKLSETGDYVAFTLARPANSIVLRYSIPDSADGAGRTETLGLYVNGQFRQKLTLTSKYAWEYGSYPWSNDPTQGSGHRFFDETHALIGDVPAGAKITLKKDAESTSPFYTIDLADFEQAAASLPMPEGFLSVDDYGAAKDDGIDDTAAFKRAMKAAKAEGKGVWFPAGEYELRDGLLDLDRIQIRGAGMWHTQLTGAKFVGRGDDIGVYDLLIDGDINVRDDEAITNAFHGGFGPGSVLQNVWIEHTKAGLWLTKMKDGEAYTHGLHMVGLRMRNLMADGINFSVGTADSMLEQSDVRYPGDDGIAMWSTDGRSSVKNTARFNTVSLPWLANNIAVFGGTDNRIQDNIAKDTIVNGSGITVSTRFNPLPFAGKTVVERNTLIRTGSYDTGLQTNLGAFWLFADTKNMAGDIVLRDNTALDSTYAGVVVNGIQAISGGRLLLQNLVLDGAGTAGVQVAPTVTGAADIDNVIVRGTKIADVANASAGFALREVNEGFASAAKPFAATAEGGSLNGFALTAGATLAIKVTDAAGKDVTAQSTFATDQASVAAADAAGLLRGIATGETRLRIAYGGAERTYTVKVAASQVVNPPVDTSGGNSGSGGSVIDAAAAANDAKLKASTGNAIAVNASADGTAPFTVQALLAAAAGKPDAVLTIASGDATYRFPLSLAVKLVKDRGYDRDPKALWIFGIKPLEEAALPPIREAAKRQGLALVAAPVEFSVELRNGGKTETIGDFGGVYVDRTIKTAGRLDEASVTAVVYRTDEDGAGSFVYVPALFQASEDGGTTVTIRSPGNSAYAVVSHPATFSDLSNHWAKQEIERLASKLIVKGVGNDAFGPVRSITRAEFAALLVRGLGLRDPGGDVGFKDVAGSAWYAAEVRTAAAYGLVRGFGDGSFRPQATVTREEVAVMTAQALKLAGAPASTDGGAKPAAAFADASDIHGWSADAVRTASSFGILKGLPDGRLAPRATATRAEAVAMLSRTLQAAGLTNAAD</sequence>
<dbReference type="InterPro" id="IPR051465">
    <property type="entry name" value="Cell_Envelope_Struct_Comp"/>
</dbReference>
<dbReference type="Gene3D" id="2.80.10.50">
    <property type="match status" value="5"/>
</dbReference>
<name>A0A9X4QLR8_9BACL</name>
<dbReference type="EMBL" id="JAPDHZ010000002">
    <property type="protein sequence ID" value="MDG0790878.1"/>
    <property type="molecule type" value="Genomic_DNA"/>
</dbReference>
<dbReference type="RefSeq" id="WP_277564668.1">
    <property type="nucleotide sequence ID" value="NZ_JAPDHZ010000002.1"/>
</dbReference>
<dbReference type="InterPro" id="IPR033801">
    <property type="entry name" value="CBM6-CBM35-CBM36-like_1"/>
</dbReference>
<dbReference type="Pfam" id="PF22815">
    <property type="entry name" value="CatAgl_D1"/>
    <property type="match status" value="1"/>
</dbReference>
<dbReference type="CDD" id="cd23432">
    <property type="entry name" value="beta-trefoil_Ricin_EndoBetaGal-like"/>
    <property type="match status" value="5"/>
</dbReference>
<feature type="domain" description="SLH" evidence="2">
    <location>
        <begin position="1688"/>
        <end position="1751"/>
    </location>
</feature>
<dbReference type="InterPro" id="IPR055149">
    <property type="entry name" value="Agl_cat_D2"/>
</dbReference>
<dbReference type="PROSITE" id="PS51272">
    <property type="entry name" value="SLH"/>
    <property type="match status" value="3"/>
</dbReference>
<dbReference type="Gene3D" id="2.60.120.260">
    <property type="entry name" value="Galactose-binding domain-like"/>
    <property type="match status" value="2"/>
</dbReference>
<protein>
    <submittedName>
        <fullName evidence="3">S-layer homology domain-containing protein</fullName>
    </submittedName>
</protein>
<dbReference type="InterPro" id="IPR008979">
    <property type="entry name" value="Galactose-bd-like_sf"/>
</dbReference>
<dbReference type="InterPro" id="IPR005084">
    <property type="entry name" value="CBM6"/>
</dbReference>
<dbReference type="SUPFAM" id="SSF51126">
    <property type="entry name" value="Pectin lyase-like"/>
    <property type="match status" value="1"/>
</dbReference>
<dbReference type="InterPro" id="IPR011050">
    <property type="entry name" value="Pectin_lyase_fold/virulence"/>
</dbReference>
<evidence type="ECO:0000259" key="2">
    <source>
        <dbReference type="PROSITE" id="PS51272"/>
    </source>
</evidence>
<dbReference type="SUPFAM" id="SSF49785">
    <property type="entry name" value="Galactose-binding domain-like"/>
    <property type="match status" value="1"/>
</dbReference>
<dbReference type="Proteomes" id="UP001153387">
    <property type="component" value="Unassembled WGS sequence"/>
</dbReference>
<dbReference type="SMART" id="SM00710">
    <property type="entry name" value="PbH1"/>
    <property type="match status" value="7"/>
</dbReference>
<dbReference type="Gene3D" id="2.160.20.10">
    <property type="entry name" value="Single-stranded right-handed beta-helix, Pectin lyase-like"/>
    <property type="match status" value="1"/>
</dbReference>
<comment type="caution">
    <text evidence="3">The sequence shown here is derived from an EMBL/GenBank/DDBJ whole genome shotgun (WGS) entry which is preliminary data.</text>
</comment>
<evidence type="ECO:0000313" key="3">
    <source>
        <dbReference type="EMBL" id="MDG0790878.1"/>
    </source>
</evidence>
<dbReference type="PANTHER" id="PTHR43308">
    <property type="entry name" value="OUTER MEMBRANE PROTEIN ALPHA-RELATED"/>
    <property type="match status" value="1"/>
</dbReference>
<dbReference type="InterPro" id="IPR012334">
    <property type="entry name" value="Pectin_lyas_fold"/>
</dbReference>
<dbReference type="Gene3D" id="2.60.40.1080">
    <property type="match status" value="1"/>
</dbReference>
<dbReference type="PANTHER" id="PTHR43308:SF5">
    <property type="entry name" value="S-LAYER PROTEIN _ PEPTIDOGLYCAN ENDO-BETA-N-ACETYLGLUCOSAMINIDASE"/>
    <property type="match status" value="1"/>
</dbReference>
<dbReference type="InterPro" id="IPR006626">
    <property type="entry name" value="PbH1"/>
</dbReference>
<accession>A0A9X4QLR8</accession>
<gene>
    <name evidence="3" type="ORF">OMP38_08375</name>
</gene>